<dbReference type="OrthoDB" id="7691638at2"/>
<accession>A0A4U1JZU9</accession>
<comment type="caution">
    <text evidence="1">The sequence shown here is derived from an EMBL/GenBank/DDBJ whole genome shotgun (WGS) entry which is preliminary data.</text>
</comment>
<dbReference type="RefSeq" id="WP_136905025.1">
    <property type="nucleotide sequence ID" value="NZ_SWJZ01000012.1"/>
</dbReference>
<sequence>MPLYRISRPANAALAETLGTSSGIRGALVSAANPAAAIVAANALATARGYNDVFSPSGWVVTDVATTPGGLHTDTLVDGDFSSVRGIWPGR</sequence>
<dbReference type="AlphaFoldDB" id="A0A4U1JZU9"/>
<protein>
    <submittedName>
        <fullName evidence="1">Uncharacterized protein</fullName>
    </submittedName>
</protein>
<name>A0A4U1JZU9_RHOCA</name>
<reference evidence="1 2" key="1">
    <citation type="submission" date="2019-04" db="EMBL/GenBank/DDBJ databases">
        <title>Draft Whole-Genome sequence of the purple photosynthetic bacterium Rhodobacter capsulatus SP108 with an indigenous class A beta-lactamase.</title>
        <authorList>
            <person name="Robertson S."/>
            <person name="Meyer T.E."/>
            <person name="Kyndt J.A."/>
        </authorList>
    </citation>
    <scope>NUCLEOTIDE SEQUENCE [LARGE SCALE GENOMIC DNA]</scope>
    <source>
        <strain evidence="1 2">SP108</strain>
    </source>
</reference>
<organism evidence="1 2">
    <name type="scientific">Rhodobacter capsulatus</name>
    <name type="common">Rhodopseudomonas capsulata</name>
    <dbReference type="NCBI Taxonomy" id="1061"/>
    <lineage>
        <taxon>Bacteria</taxon>
        <taxon>Pseudomonadati</taxon>
        <taxon>Pseudomonadota</taxon>
        <taxon>Alphaproteobacteria</taxon>
        <taxon>Rhodobacterales</taxon>
        <taxon>Rhodobacter group</taxon>
        <taxon>Rhodobacter</taxon>
    </lineage>
</organism>
<proteinExistence type="predicted"/>
<gene>
    <name evidence="1" type="ORF">FBT96_03815</name>
</gene>
<dbReference type="Proteomes" id="UP000310597">
    <property type="component" value="Unassembled WGS sequence"/>
</dbReference>
<dbReference type="EMBL" id="SWJZ01000012">
    <property type="protein sequence ID" value="TKD25124.1"/>
    <property type="molecule type" value="Genomic_DNA"/>
</dbReference>
<evidence type="ECO:0000313" key="2">
    <source>
        <dbReference type="Proteomes" id="UP000310597"/>
    </source>
</evidence>
<evidence type="ECO:0000313" key="1">
    <source>
        <dbReference type="EMBL" id="TKD25124.1"/>
    </source>
</evidence>